<protein>
    <submittedName>
        <fullName evidence="1">Uncharacterized protein</fullName>
    </submittedName>
</protein>
<name>A0AA39TR20_9AGAR</name>
<dbReference type="AlphaFoldDB" id="A0AA39TR20"/>
<proteinExistence type="predicted"/>
<sequence>MTTGPCPRSAQSLLLLENTKKLLVMLQVDQCDAKPQDFSDIMGSAYLAVSCECALSFGTGHCLEFGVTNSLLGLDGECMRIGVTLRRLTDAHLGQLRRLCLVDTCSDAGCRDLMHMRPFSSLEEILVDILLSNNVHRKLMQVLPVFPVLTNCRGFSRTENEDLLSASLCAARTHGL</sequence>
<reference evidence="1" key="1">
    <citation type="submission" date="2023-06" db="EMBL/GenBank/DDBJ databases">
        <authorList>
            <consortium name="Lawrence Berkeley National Laboratory"/>
            <person name="Ahrendt S."/>
            <person name="Sahu N."/>
            <person name="Indic B."/>
            <person name="Wong-Bajracharya J."/>
            <person name="Merenyi Z."/>
            <person name="Ke H.-M."/>
            <person name="Monk M."/>
            <person name="Kocsube S."/>
            <person name="Drula E."/>
            <person name="Lipzen A."/>
            <person name="Balint B."/>
            <person name="Henrissat B."/>
            <person name="Andreopoulos B."/>
            <person name="Martin F.M."/>
            <person name="Harder C.B."/>
            <person name="Rigling D."/>
            <person name="Ford K.L."/>
            <person name="Foster G.D."/>
            <person name="Pangilinan J."/>
            <person name="Papanicolaou A."/>
            <person name="Barry K."/>
            <person name="LaButti K."/>
            <person name="Viragh M."/>
            <person name="Koriabine M."/>
            <person name="Yan M."/>
            <person name="Riley R."/>
            <person name="Champramary S."/>
            <person name="Plett K.L."/>
            <person name="Tsai I.J."/>
            <person name="Slot J."/>
            <person name="Sipos G."/>
            <person name="Plett J."/>
            <person name="Nagy L.G."/>
            <person name="Grigoriev I.V."/>
        </authorList>
    </citation>
    <scope>NUCLEOTIDE SEQUENCE</scope>
    <source>
        <strain evidence="1">ICMP 16352</strain>
    </source>
</reference>
<gene>
    <name evidence="1" type="ORF">IW261DRAFT_1061308</name>
</gene>
<dbReference type="Proteomes" id="UP001175227">
    <property type="component" value="Unassembled WGS sequence"/>
</dbReference>
<dbReference type="EMBL" id="JAUEPR010000075">
    <property type="protein sequence ID" value="KAK0467517.1"/>
    <property type="molecule type" value="Genomic_DNA"/>
</dbReference>
<comment type="caution">
    <text evidence="1">The sequence shown here is derived from an EMBL/GenBank/DDBJ whole genome shotgun (WGS) entry which is preliminary data.</text>
</comment>
<evidence type="ECO:0000313" key="1">
    <source>
        <dbReference type="EMBL" id="KAK0467517.1"/>
    </source>
</evidence>
<keyword evidence="2" id="KW-1185">Reference proteome</keyword>
<organism evidence="1 2">
    <name type="scientific">Armillaria novae-zelandiae</name>
    <dbReference type="NCBI Taxonomy" id="153914"/>
    <lineage>
        <taxon>Eukaryota</taxon>
        <taxon>Fungi</taxon>
        <taxon>Dikarya</taxon>
        <taxon>Basidiomycota</taxon>
        <taxon>Agaricomycotina</taxon>
        <taxon>Agaricomycetes</taxon>
        <taxon>Agaricomycetidae</taxon>
        <taxon>Agaricales</taxon>
        <taxon>Marasmiineae</taxon>
        <taxon>Physalacriaceae</taxon>
        <taxon>Armillaria</taxon>
    </lineage>
</organism>
<evidence type="ECO:0000313" key="2">
    <source>
        <dbReference type="Proteomes" id="UP001175227"/>
    </source>
</evidence>
<accession>A0AA39TR20</accession>